<organism evidence="11 12">
    <name type="scientific">Candidatus Nomurabacteria bacterium RIFCSPHIGHO2_02_FULL_42_19</name>
    <dbReference type="NCBI Taxonomy" id="1801756"/>
    <lineage>
        <taxon>Bacteria</taxon>
        <taxon>Candidatus Nomuraibacteriota</taxon>
    </lineage>
</organism>
<evidence type="ECO:0000259" key="10">
    <source>
        <dbReference type="PROSITE" id="PS51177"/>
    </source>
</evidence>
<dbReference type="Gene3D" id="2.40.30.20">
    <property type="match status" value="2"/>
</dbReference>
<feature type="repeat" description="Lumazine-binding" evidence="9">
    <location>
        <begin position="1"/>
        <end position="100"/>
    </location>
</feature>
<evidence type="ECO:0000313" key="12">
    <source>
        <dbReference type="Proteomes" id="UP000179275"/>
    </source>
</evidence>
<dbReference type="STRING" id="1801756.A3C67_02265"/>
<dbReference type="Pfam" id="PF00677">
    <property type="entry name" value="Lum_binding"/>
    <property type="match status" value="2"/>
</dbReference>
<dbReference type="GO" id="GO:0009231">
    <property type="term" value="P:riboflavin biosynthetic process"/>
    <property type="evidence" value="ECO:0007669"/>
    <property type="project" value="UniProtKB-KW"/>
</dbReference>
<proteinExistence type="predicted"/>
<accession>A0A1F6W3N4</accession>
<dbReference type="GO" id="GO:0004746">
    <property type="term" value="F:riboflavin synthase activity"/>
    <property type="evidence" value="ECO:0007669"/>
    <property type="project" value="UniProtKB-UniRule"/>
</dbReference>
<dbReference type="InterPro" id="IPR023366">
    <property type="entry name" value="ATP_synth_asu-like_sf"/>
</dbReference>
<dbReference type="NCBIfam" id="TIGR00187">
    <property type="entry name" value="ribE"/>
    <property type="match status" value="1"/>
</dbReference>
<keyword evidence="7" id="KW-0677">Repeat</keyword>
<comment type="function">
    <text evidence="1">Catalyzes the dismutation of two molecules of 6,7-dimethyl-8-ribityllumazine, resulting in the formation of riboflavin and 5-amino-6-(D-ribitylamino)uracil.</text>
</comment>
<evidence type="ECO:0000256" key="5">
    <source>
        <dbReference type="ARBA" id="ARBA00022619"/>
    </source>
</evidence>
<dbReference type="InterPro" id="IPR017938">
    <property type="entry name" value="Riboflavin_synthase-like_b-brl"/>
</dbReference>
<dbReference type="InterPro" id="IPR001783">
    <property type="entry name" value="Lumazine-bd"/>
</dbReference>
<dbReference type="Proteomes" id="UP000179275">
    <property type="component" value="Unassembled WGS sequence"/>
</dbReference>
<evidence type="ECO:0000256" key="6">
    <source>
        <dbReference type="ARBA" id="ARBA00022679"/>
    </source>
</evidence>
<comment type="caution">
    <text evidence="11">The sequence shown here is derived from an EMBL/GenBank/DDBJ whole genome shotgun (WGS) entry which is preliminary data.</text>
</comment>
<dbReference type="InterPro" id="IPR026017">
    <property type="entry name" value="Lumazine-bd_dom"/>
</dbReference>
<evidence type="ECO:0000256" key="3">
    <source>
        <dbReference type="ARBA" id="ARBA00012827"/>
    </source>
</evidence>
<comment type="pathway">
    <text evidence="2">Cofactor biosynthesis; riboflavin biosynthesis; riboflavin from 2-hydroxy-3-oxobutyl phosphate and 5-amino-6-(D-ribitylamino)uracil: step 2/2.</text>
</comment>
<dbReference type="PROSITE" id="PS51177">
    <property type="entry name" value="LUMAZINE_BIND"/>
    <property type="match status" value="2"/>
</dbReference>
<feature type="domain" description="Lumazine-binding" evidence="10">
    <location>
        <begin position="1"/>
        <end position="100"/>
    </location>
</feature>
<sequence>MFTGIIFKTAKVKKINAKNGNFSVEIFNNLGKVRLGESITVNGVCSTVKKLAPSKGGVGKSISFEYMPESLKLSNLGFLKKSDTVNIEQAMRLGDKLDGHIVLGHIDQKGEIIRVRKEGNSTVFQIKVPHKKLMKFLVYKGSVAMEGISLTVAKVLPNSFLVKIIPYTLAHTNLKYKKKGNMVNLEFDILAKYANKR</sequence>
<dbReference type="SUPFAM" id="SSF63380">
    <property type="entry name" value="Riboflavin synthase domain-like"/>
    <property type="match status" value="2"/>
</dbReference>
<evidence type="ECO:0000313" key="11">
    <source>
        <dbReference type="EMBL" id="OGI76434.1"/>
    </source>
</evidence>
<dbReference type="NCBIfam" id="NF006767">
    <property type="entry name" value="PRK09289.1"/>
    <property type="match status" value="1"/>
</dbReference>
<keyword evidence="6" id="KW-0808">Transferase</keyword>
<evidence type="ECO:0000256" key="7">
    <source>
        <dbReference type="ARBA" id="ARBA00022737"/>
    </source>
</evidence>
<keyword evidence="5" id="KW-0686">Riboflavin biosynthesis</keyword>
<protein>
    <recommendedName>
        <fullName evidence="4 8">Riboflavin synthase</fullName>
        <ecNumber evidence="3 8">2.5.1.9</ecNumber>
    </recommendedName>
</protein>
<evidence type="ECO:0000256" key="2">
    <source>
        <dbReference type="ARBA" id="ARBA00004887"/>
    </source>
</evidence>
<feature type="domain" description="Lumazine-binding" evidence="10">
    <location>
        <begin position="101"/>
        <end position="197"/>
    </location>
</feature>
<dbReference type="PIRSF" id="PIRSF000498">
    <property type="entry name" value="Riboflavin_syn_A"/>
    <property type="match status" value="1"/>
</dbReference>
<evidence type="ECO:0000256" key="1">
    <source>
        <dbReference type="ARBA" id="ARBA00002803"/>
    </source>
</evidence>
<gene>
    <name evidence="11" type="ORF">A3C67_02265</name>
</gene>
<dbReference type="CDD" id="cd00402">
    <property type="entry name" value="Riboflavin_synthase_like"/>
    <property type="match status" value="1"/>
</dbReference>
<dbReference type="PANTHER" id="PTHR21098:SF0">
    <property type="entry name" value="RIBOFLAVIN SYNTHASE"/>
    <property type="match status" value="1"/>
</dbReference>
<evidence type="ECO:0000256" key="9">
    <source>
        <dbReference type="PROSITE-ProRule" id="PRU00524"/>
    </source>
</evidence>
<dbReference type="PANTHER" id="PTHR21098">
    <property type="entry name" value="RIBOFLAVIN SYNTHASE ALPHA CHAIN"/>
    <property type="match status" value="1"/>
</dbReference>
<name>A0A1F6W3N4_9BACT</name>
<dbReference type="EC" id="2.5.1.9" evidence="3 8"/>
<dbReference type="FunFam" id="2.40.30.20:FF:000004">
    <property type="entry name" value="Riboflavin synthase, alpha subunit"/>
    <property type="match status" value="1"/>
</dbReference>
<feature type="repeat" description="Lumazine-binding" evidence="9">
    <location>
        <begin position="101"/>
        <end position="197"/>
    </location>
</feature>
<dbReference type="EMBL" id="MFUG01000003">
    <property type="protein sequence ID" value="OGI76434.1"/>
    <property type="molecule type" value="Genomic_DNA"/>
</dbReference>
<reference evidence="11 12" key="1">
    <citation type="journal article" date="2016" name="Nat. Commun.">
        <title>Thousands of microbial genomes shed light on interconnected biogeochemical processes in an aquifer system.</title>
        <authorList>
            <person name="Anantharaman K."/>
            <person name="Brown C.T."/>
            <person name="Hug L.A."/>
            <person name="Sharon I."/>
            <person name="Castelle C.J."/>
            <person name="Probst A.J."/>
            <person name="Thomas B.C."/>
            <person name="Singh A."/>
            <person name="Wilkins M.J."/>
            <person name="Karaoz U."/>
            <person name="Brodie E.L."/>
            <person name="Williams K.H."/>
            <person name="Hubbard S.S."/>
            <person name="Banfield J.F."/>
        </authorList>
    </citation>
    <scope>NUCLEOTIDE SEQUENCE [LARGE SCALE GENOMIC DNA]</scope>
</reference>
<dbReference type="AlphaFoldDB" id="A0A1F6W3N4"/>
<evidence type="ECO:0000256" key="4">
    <source>
        <dbReference type="ARBA" id="ARBA00013950"/>
    </source>
</evidence>
<evidence type="ECO:0000256" key="8">
    <source>
        <dbReference type="NCBIfam" id="TIGR00187"/>
    </source>
</evidence>